<dbReference type="NCBIfam" id="NF005559">
    <property type="entry name" value="PRK07231.1"/>
    <property type="match status" value="1"/>
</dbReference>
<sequence>MYADLKGQVAVITGGSSGIGAAIVERLAQEHMKVVINYHTDKTQAQALAQKIQQAQGQALVVQGDVSQEPDVDNLLVQTLRRFGQLDLWVNNAGVEDYAPTHQMTLKQWQRVIDINLNGLFLGSMVAVNQYLKQGNPGRIINVSSVHEKIPWPGFAHYAVSKGGGQMFTKTIALEYAKQQIRVNAIAPGAIDTPINKTKFTDPQQLAETLELIPMQRVGHPQEVAAAAAWLASQESSYMTGATIFIDGGMTLYPQFAEGKG</sequence>
<dbReference type="PANTHER" id="PTHR42879:SF2">
    <property type="entry name" value="3-OXOACYL-[ACYL-CARRIER-PROTEIN] REDUCTASE FABG"/>
    <property type="match status" value="1"/>
</dbReference>
<dbReference type="InterPro" id="IPR020904">
    <property type="entry name" value="Sc_DH/Rdtase_CS"/>
</dbReference>
<dbReference type="RefSeq" id="WP_046317639.1">
    <property type="nucleotide sequence ID" value="NZ_JBHSZT010000005.1"/>
</dbReference>
<evidence type="ECO:0000256" key="1">
    <source>
        <dbReference type="ARBA" id="ARBA00006484"/>
    </source>
</evidence>
<dbReference type="PRINTS" id="PR00080">
    <property type="entry name" value="SDRFAMILY"/>
</dbReference>
<dbReference type="GO" id="GO:0016491">
    <property type="term" value="F:oxidoreductase activity"/>
    <property type="evidence" value="ECO:0007669"/>
    <property type="project" value="UniProtKB-KW"/>
</dbReference>
<gene>
    <name evidence="3" type="ORF">JG30_14860</name>
</gene>
<dbReference type="GO" id="GO:0008206">
    <property type="term" value="P:bile acid metabolic process"/>
    <property type="evidence" value="ECO:0007669"/>
    <property type="project" value="UniProtKB-ARBA"/>
</dbReference>
<dbReference type="InterPro" id="IPR050259">
    <property type="entry name" value="SDR"/>
</dbReference>
<dbReference type="PROSITE" id="PS00061">
    <property type="entry name" value="ADH_SHORT"/>
    <property type="match status" value="1"/>
</dbReference>
<keyword evidence="2" id="KW-0560">Oxidoreductase</keyword>
<dbReference type="Pfam" id="PF13561">
    <property type="entry name" value="adh_short_C2"/>
    <property type="match status" value="1"/>
</dbReference>
<evidence type="ECO:0000313" key="3">
    <source>
        <dbReference type="EMBL" id="KJY60796.1"/>
    </source>
</evidence>
<dbReference type="PATRIC" id="fig|1218492.5.peg.1540"/>
<protein>
    <submittedName>
        <fullName evidence="3">Glucose-1-dehydrogenase</fullName>
    </submittedName>
</protein>
<dbReference type="EMBL" id="JXJQ01000010">
    <property type="protein sequence ID" value="KJY60796.1"/>
    <property type="molecule type" value="Genomic_DNA"/>
</dbReference>
<dbReference type="Gene3D" id="3.40.50.720">
    <property type="entry name" value="NAD(P)-binding Rossmann-like Domain"/>
    <property type="match status" value="1"/>
</dbReference>
<dbReference type="SUPFAM" id="SSF51735">
    <property type="entry name" value="NAD(P)-binding Rossmann-fold domains"/>
    <property type="match status" value="1"/>
</dbReference>
<organism evidence="3 4">
    <name type="scientific">Bombilactobacillus mellifer</name>
    <dbReference type="NCBI Taxonomy" id="1218492"/>
    <lineage>
        <taxon>Bacteria</taxon>
        <taxon>Bacillati</taxon>
        <taxon>Bacillota</taxon>
        <taxon>Bacilli</taxon>
        <taxon>Lactobacillales</taxon>
        <taxon>Lactobacillaceae</taxon>
        <taxon>Bombilactobacillus</taxon>
    </lineage>
</organism>
<keyword evidence="4" id="KW-1185">Reference proteome</keyword>
<evidence type="ECO:0000256" key="2">
    <source>
        <dbReference type="ARBA" id="ARBA00023002"/>
    </source>
</evidence>
<comment type="caution">
    <text evidence="3">The sequence shown here is derived from an EMBL/GenBank/DDBJ whole genome shotgun (WGS) entry which is preliminary data.</text>
</comment>
<dbReference type="AlphaFoldDB" id="A0A0F4LT97"/>
<dbReference type="HOGENOM" id="CLU_010194_1_3_9"/>
<dbReference type="Proteomes" id="UP000033558">
    <property type="component" value="Unassembled WGS sequence"/>
</dbReference>
<dbReference type="FunFam" id="3.40.50.720:FF:000084">
    <property type="entry name" value="Short-chain dehydrogenase reductase"/>
    <property type="match status" value="1"/>
</dbReference>
<dbReference type="OrthoDB" id="9805904at2"/>
<name>A0A0F4LT97_9LACO</name>
<dbReference type="PANTHER" id="PTHR42879">
    <property type="entry name" value="3-OXOACYL-(ACYL-CARRIER-PROTEIN) REDUCTASE"/>
    <property type="match status" value="1"/>
</dbReference>
<proteinExistence type="inferred from homology"/>
<dbReference type="InterPro" id="IPR036291">
    <property type="entry name" value="NAD(P)-bd_dom_sf"/>
</dbReference>
<dbReference type="PRINTS" id="PR00081">
    <property type="entry name" value="GDHRDH"/>
</dbReference>
<comment type="similarity">
    <text evidence="1">Belongs to the short-chain dehydrogenases/reductases (SDR) family.</text>
</comment>
<accession>A0A0F4LT97</accession>
<reference evidence="3 4" key="1">
    <citation type="submission" date="2015-01" db="EMBL/GenBank/DDBJ databases">
        <title>Comparative genomics of the lactic acid bacteria isolated from the honey bee gut.</title>
        <authorList>
            <person name="Ellegaard K.M."/>
            <person name="Tamarit D."/>
            <person name="Javelind E."/>
            <person name="Olofsson T."/>
            <person name="Andersson S.G."/>
            <person name="Vasquez A."/>
        </authorList>
    </citation>
    <scope>NUCLEOTIDE SEQUENCE [LARGE SCALE GENOMIC DNA]</scope>
    <source>
        <strain evidence="3 4">Bin4</strain>
    </source>
</reference>
<dbReference type="STRING" id="1218492.JG30_14860"/>
<dbReference type="InterPro" id="IPR002347">
    <property type="entry name" value="SDR_fam"/>
</dbReference>
<evidence type="ECO:0000313" key="4">
    <source>
        <dbReference type="Proteomes" id="UP000033558"/>
    </source>
</evidence>